<evidence type="ECO:0000313" key="8">
    <source>
        <dbReference type="Proteomes" id="UP000288716"/>
    </source>
</evidence>
<dbReference type="STRING" id="299467.A0A443RUR1"/>
<dbReference type="PANTHER" id="PTHR11923:SF51">
    <property type="entry name" value="LYSOSOME MEMBRANE PROTEIN 2"/>
    <property type="match status" value="1"/>
</dbReference>
<protein>
    <submittedName>
        <fullName evidence="7">Lysosome membrane protein 2-like protein</fullName>
    </submittedName>
</protein>
<evidence type="ECO:0000256" key="2">
    <source>
        <dbReference type="ARBA" id="ARBA00010532"/>
    </source>
</evidence>
<gene>
    <name evidence="7" type="ORF">B4U80_05290</name>
</gene>
<feature type="non-terminal residue" evidence="7">
    <location>
        <position position="121"/>
    </location>
</feature>
<dbReference type="InterPro" id="IPR002159">
    <property type="entry name" value="CD36_fam"/>
</dbReference>
<sequence>MSCWNSKTCNQIKGTDGTMFPPFISKETVLEAFVPFLNRSIHFNYESESHIHGLKTLKFQLPTDLFHNSKSKDHISCYCVNKDTCTVDGVYDLSKCNNGVPLLISMPHFLDADSNLQNSVL</sequence>
<dbReference type="AlphaFoldDB" id="A0A443RUR1"/>
<name>A0A443RUR1_9ACAR</name>
<dbReference type="Pfam" id="PF01130">
    <property type="entry name" value="CD36"/>
    <property type="match status" value="1"/>
</dbReference>
<evidence type="ECO:0000256" key="5">
    <source>
        <dbReference type="ARBA" id="ARBA00023136"/>
    </source>
</evidence>
<organism evidence="7 8">
    <name type="scientific">Leptotrombidium deliense</name>
    <dbReference type="NCBI Taxonomy" id="299467"/>
    <lineage>
        <taxon>Eukaryota</taxon>
        <taxon>Metazoa</taxon>
        <taxon>Ecdysozoa</taxon>
        <taxon>Arthropoda</taxon>
        <taxon>Chelicerata</taxon>
        <taxon>Arachnida</taxon>
        <taxon>Acari</taxon>
        <taxon>Acariformes</taxon>
        <taxon>Trombidiformes</taxon>
        <taxon>Prostigmata</taxon>
        <taxon>Anystina</taxon>
        <taxon>Parasitengona</taxon>
        <taxon>Trombiculoidea</taxon>
        <taxon>Trombiculidae</taxon>
        <taxon>Leptotrombidium</taxon>
    </lineage>
</organism>
<comment type="similarity">
    <text evidence="2">Belongs to the CD36 family.</text>
</comment>
<dbReference type="GO" id="GO:0005576">
    <property type="term" value="C:extracellular region"/>
    <property type="evidence" value="ECO:0007669"/>
    <property type="project" value="InterPro"/>
</dbReference>
<evidence type="ECO:0000256" key="1">
    <source>
        <dbReference type="ARBA" id="ARBA00004370"/>
    </source>
</evidence>
<accession>A0A443RUR1</accession>
<dbReference type="VEuPathDB" id="VectorBase:LDEU013132"/>
<dbReference type="PANTHER" id="PTHR11923">
    <property type="entry name" value="SCAVENGER RECEPTOR CLASS B TYPE-1 SR-B1"/>
    <property type="match status" value="1"/>
</dbReference>
<dbReference type="GO" id="GO:0005179">
    <property type="term" value="F:hormone activity"/>
    <property type="evidence" value="ECO:0007669"/>
    <property type="project" value="InterPro"/>
</dbReference>
<dbReference type="OrthoDB" id="6498932at2759"/>
<dbReference type="GO" id="GO:0016020">
    <property type="term" value="C:membrane"/>
    <property type="evidence" value="ECO:0007669"/>
    <property type="project" value="UniProtKB-SubCell"/>
</dbReference>
<proteinExistence type="inferred from homology"/>
<keyword evidence="8" id="KW-1185">Reference proteome</keyword>
<dbReference type="PROSITE" id="PS00338">
    <property type="entry name" value="SOMATOTROPIN_2"/>
    <property type="match status" value="1"/>
</dbReference>
<comment type="caution">
    <text evidence="7">The sequence shown here is derived from an EMBL/GenBank/DDBJ whole genome shotgun (WGS) entry which is preliminary data.</text>
</comment>
<keyword evidence="6" id="KW-0325">Glycoprotein</keyword>
<keyword evidence="5" id="KW-0472">Membrane</keyword>
<evidence type="ECO:0000256" key="4">
    <source>
        <dbReference type="ARBA" id="ARBA00022989"/>
    </source>
</evidence>
<evidence type="ECO:0000256" key="6">
    <source>
        <dbReference type="ARBA" id="ARBA00023180"/>
    </source>
</evidence>
<evidence type="ECO:0000313" key="7">
    <source>
        <dbReference type="EMBL" id="RWS18908.1"/>
    </source>
</evidence>
<keyword evidence="4" id="KW-1133">Transmembrane helix</keyword>
<keyword evidence="3" id="KW-0812">Transmembrane</keyword>
<reference evidence="7 8" key="1">
    <citation type="journal article" date="2018" name="Gigascience">
        <title>Genomes of trombidid mites reveal novel predicted allergens and laterally-transferred genes associated with secondary metabolism.</title>
        <authorList>
            <person name="Dong X."/>
            <person name="Chaisiri K."/>
            <person name="Xia D."/>
            <person name="Armstrong S.D."/>
            <person name="Fang Y."/>
            <person name="Donnelly M.J."/>
            <person name="Kadowaki T."/>
            <person name="McGarry J.W."/>
            <person name="Darby A.C."/>
            <person name="Makepeace B.L."/>
        </authorList>
    </citation>
    <scope>NUCLEOTIDE SEQUENCE [LARGE SCALE GENOMIC DNA]</scope>
    <source>
        <strain evidence="7">UoL-UT</strain>
    </source>
</reference>
<dbReference type="GO" id="GO:0005737">
    <property type="term" value="C:cytoplasm"/>
    <property type="evidence" value="ECO:0007669"/>
    <property type="project" value="TreeGrafter"/>
</dbReference>
<dbReference type="InterPro" id="IPR018116">
    <property type="entry name" value="Somatotropin_CS"/>
</dbReference>
<dbReference type="GO" id="GO:0005044">
    <property type="term" value="F:scavenger receptor activity"/>
    <property type="evidence" value="ECO:0007669"/>
    <property type="project" value="TreeGrafter"/>
</dbReference>
<evidence type="ECO:0000256" key="3">
    <source>
        <dbReference type="ARBA" id="ARBA00022692"/>
    </source>
</evidence>
<dbReference type="EMBL" id="NCKV01032648">
    <property type="protein sequence ID" value="RWS18908.1"/>
    <property type="molecule type" value="Genomic_DNA"/>
</dbReference>
<comment type="subcellular location">
    <subcellularLocation>
        <location evidence="1">Membrane</location>
    </subcellularLocation>
</comment>
<dbReference type="PRINTS" id="PR01609">
    <property type="entry name" value="CD36FAMILY"/>
</dbReference>
<dbReference type="Proteomes" id="UP000288716">
    <property type="component" value="Unassembled WGS sequence"/>
</dbReference>